<evidence type="ECO:0000313" key="3">
    <source>
        <dbReference type="Proteomes" id="UP000650833"/>
    </source>
</evidence>
<evidence type="ECO:0000256" key="1">
    <source>
        <dbReference type="SAM" id="SignalP"/>
    </source>
</evidence>
<feature type="signal peptide" evidence="1">
    <location>
        <begin position="1"/>
        <end position="18"/>
    </location>
</feature>
<feature type="chain" id="PRO_5034687533" evidence="1">
    <location>
        <begin position="19"/>
        <end position="73"/>
    </location>
</feature>
<sequence length="73" mass="7686">MMKLLIFILVCALPLLYAAPTINKSLVVIEKREDSADRKQASAIGGAASGIAVPNIFGIIPQHPLGGQANDED</sequence>
<dbReference type="OrthoDB" id="2245378at2759"/>
<name>A0A8H7V872_9FUNG</name>
<keyword evidence="3" id="KW-1185">Reference proteome</keyword>
<proteinExistence type="predicted"/>
<organism evidence="2 3">
    <name type="scientific">Mucor plumbeus</name>
    <dbReference type="NCBI Taxonomy" id="97098"/>
    <lineage>
        <taxon>Eukaryota</taxon>
        <taxon>Fungi</taxon>
        <taxon>Fungi incertae sedis</taxon>
        <taxon>Mucoromycota</taxon>
        <taxon>Mucoromycotina</taxon>
        <taxon>Mucoromycetes</taxon>
        <taxon>Mucorales</taxon>
        <taxon>Mucorineae</taxon>
        <taxon>Mucoraceae</taxon>
        <taxon>Mucor</taxon>
    </lineage>
</organism>
<dbReference type="AlphaFoldDB" id="A0A8H7V872"/>
<evidence type="ECO:0000313" key="2">
    <source>
        <dbReference type="EMBL" id="KAG2210815.1"/>
    </source>
</evidence>
<comment type="caution">
    <text evidence="2">The sequence shown here is derived from an EMBL/GenBank/DDBJ whole genome shotgun (WGS) entry which is preliminary data.</text>
</comment>
<gene>
    <name evidence="2" type="ORF">INT46_000313</name>
</gene>
<reference evidence="2" key="1">
    <citation type="submission" date="2020-12" db="EMBL/GenBank/DDBJ databases">
        <title>Metabolic potential, ecology and presence of endohyphal bacteria is reflected in genomic diversity of Mucoromycotina.</title>
        <authorList>
            <person name="Muszewska A."/>
            <person name="Okrasinska A."/>
            <person name="Steczkiewicz K."/>
            <person name="Drgas O."/>
            <person name="Orlowska M."/>
            <person name="Perlinska-Lenart U."/>
            <person name="Aleksandrzak-Piekarczyk T."/>
            <person name="Szatraj K."/>
            <person name="Zielenkiewicz U."/>
            <person name="Pilsyk S."/>
            <person name="Malc E."/>
            <person name="Mieczkowski P."/>
            <person name="Kruszewska J.S."/>
            <person name="Biernat P."/>
            <person name="Pawlowska J."/>
        </authorList>
    </citation>
    <scope>NUCLEOTIDE SEQUENCE</scope>
    <source>
        <strain evidence="2">CBS 226.32</strain>
    </source>
</reference>
<keyword evidence="1" id="KW-0732">Signal</keyword>
<accession>A0A8H7V872</accession>
<protein>
    <submittedName>
        <fullName evidence="2">Uncharacterized protein</fullName>
    </submittedName>
</protein>
<dbReference type="Proteomes" id="UP000650833">
    <property type="component" value="Unassembled WGS sequence"/>
</dbReference>
<dbReference type="EMBL" id="JAEPRC010000074">
    <property type="protein sequence ID" value="KAG2210815.1"/>
    <property type="molecule type" value="Genomic_DNA"/>
</dbReference>